<accession>A0A1M6DLG8</accession>
<dbReference type="Pfam" id="PF18976">
    <property type="entry name" value="DUF5712"/>
    <property type="match status" value="1"/>
</dbReference>
<organism evidence="1 2">
    <name type="scientific">Mesonia phycicola</name>
    <dbReference type="NCBI Taxonomy" id="579105"/>
    <lineage>
        <taxon>Bacteria</taxon>
        <taxon>Pseudomonadati</taxon>
        <taxon>Bacteroidota</taxon>
        <taxon>Flavobacteriia</taxon>
        <taxon>Flavobacteriales</taxon>
        <taxon>Flavobacteriaceae</taxon>
        <taxon>Mesonia</taxon>
    </lineage>
</organism>
<dbReference type="EMBL" id="FQYY01000004">
    <property type="protein sequence ID" value="SHI73981.1"/>
    <property type="molecule type" value="Genomic_DNA"/>
</dbReference>
<reference evidence="1 2" key="1">
    <citation type="submission" date="2016-11" db="EMBL/GenBank/DDBJ databases">
        <authorList>
            <person name="Jaros S."/>
            <person name="Januszkiewicz K."/>
            <person name="Wedrychowicz H."/>
        </authorList>
    </citation>
    <scope>NUCLEOTIDE SEQUENCE [LARGE SCALE GENOMIC DNA]</scope>
    <source>
        <strain evidence="1 2">DSM 21425</strain>
    </source>
</reference>
<proteinExistence type="predicted"/>
<dbReference type="InterPro" id="IPR043766">
    <property type="entry name" value="BfmA-like"/>
</dbReference>
<evidence type="ECO:0000313" key="2">
    <source>
        <dbReference type="Proteomes" id="UP000184225"/>
    </source>
</evidence>
<protein>
    <submittedName>
        <fullName evidence="1">Uncharacterized protein</fullName>
    </submittedName>
</protein>
<name>A0A1M6DLG8_9FLAO</name>
<keyword evidence="2" id="KW-1185">Reference proteome</keyword>
<dbReference type="STRING" id="579105.SAMN04488096_10458"/>
<dbReference type="AlphaFoldDB" id="A0A1M6DLG8"/>
<dbReference type="Proteomes" id="UP000184225">
    <property type="component" value="Unassembled WGS sequence"/>
</dbReference>
<evidence type="ECO:0000313" key="1">
    <source>
        <dbReference type="EMBL" id="SHI73981.1"/>
    </source>
</evidence>
<sequence>MYITITPQKLDSHYLQSAGDFVDYLEKENQGKTQDDMEAFFDPYDDKISAEEVKASIDENTAKLKKKEPKFYSITINPSARELAHIADNPSTLKAYTRSLMENYAKAFHREIEGRKITKDDILYFAKLEQSVGIKVPIGLFGKINLIFKKLLVYNTSWYSSKKGRWKEVFKRNSKAFENFSKKRRINNKGR</sequence>
<gene>
    <name evidence="1" type="ORF">SAMN04488096_10458</name>
</gene>